<gene>
    <name evidence="2" type="ORF">P153DRAFT_380452</name>
</gene>
<evidence type="ECO:0000313" key="3">
    <source>
        <dbReference type="Proteomes" id="UP000799771"/>
    </source>
</evidence>
<keyword evidence="3" id="KW-1185">Reference proteome</keyword>
<dbReference type="RefSeq" id="XP_033529029.1">
    <property type="nucleotide sequence ID" value="XM_033669931.1"/>
</dbReference>
<dbReference type="GeneID" id="54410363"/>
<reference evidence="2" key="1">
    <citation type="journal article" date="2020" name="Stud. Mycol.">
        <title>101 Dothideomycetes genomes: a test case for predicting lifestyles and emergence of pathogens.</title>
        <authorList>
            <person name="Haridas S."/>
            <person name="Albert R."/>
            <person name="Binder M."/>
            <person name="Bloem J."/>
            <person name="Labutti K."/>
            <person name="Salamov A."/>
            <person name="Andreopoulos B."/>
            <person name="Baker S."/>
            <person name="Barry K."/>
            <person name="Bills G."/>
            <person name="Bluhm B."/>
            <person name="Cannon C."/>
            <person name="Castanera R."/>
            <person name="Culley D."/>
            <person name="Daum C."/>
            <person name="Ezra D."/>
            <person name="Gonzalez J."/>
            <person name="Henrissat B."/>
            <person name="Kuo A."/>
            <person name="Liang C."/>
            <person name="Lipzen A."/>
            <person name="Lutzoni F."/>
            <person name="Magnuson J."/>
            <person name="Mondo S."/>
            <person name="Nolan M."/>
            <person name="Ohm R."/>
            <person name="Pangilinan J."/>
            <person name="Park H.-J."/>
            <person name="Ramirez L."/>
            <person name="Alfaro M."/>
            <person name="Sun H."/>
            <person name="Tritt A."/>
            <person name="Yoshinaga Y."/>
            <person name="Zwiers L.-H."/>
            <person name="Turgeon B."/>
            <person name="Goodwin S."/>
            <person name="Spatafora J."/>
            <person name="Crous P."/>
            <person name="Grigoriev I."/>
        </authorList>
    </citation>
    <scope>NUCLEOTIDE SEQUENCE</scope>
    <source>
        <strain evidence="2">CBS 119687</strain>
    </source>
</reference>
<evidence type="ECO:0000313" key="2">
    <source>
        <dbReference type="EMBL" id="KAF2134642.1"/>
    </source>
</evidence>
<accession>A0A6A6ARN7</accession>
<proteinExistence type="predicted"/>
<name>A0A6A6ARN7_9PLEO</name>
<feature type="region of interest" description="Disordered" evidence="1">
    <location>
        <begin position="51"/>
        <end position="88"/>
    </location>
</feature>
<dbReference type="AlphaFoldDB" id="A0A6A6ARN7"/>
<sequence length="197" mass="22762">MAHRSITNGPTRRLLSSLAGEGVMSEGRTLRRDRRRARKLATRGMRDRLTILNNNNSEDDRWVDPLQSDDNNEPAEFAPPPWTEEDGLLTRRPFPKTVIPGRTEEIPEAIGASWTLTEEEKHRLDAQTQARFWHATRIMETTAGKMLPLEQRCTHCKRNGSACWVYTRAAQKLIRRHGHHCARCRSDRSKRPCNRND</sequence>
<dbReference type="Proteomes" id="UP000799771">
    <property type="component" value="Unassembled WGS sequence"/>
</dbReference>
<evidence type="ECO:0000256" key="1">
    <source>
        <dbReference type="SAM" id="MobiDB-lite"/>
    </source>
</evidence>
<protein>
    <submittedName>
        <fullName evidence="2">Uncharacterized protein</fullName>
    </submittedName>
</protein>
<dbReference type="EMBL" id="ML977497">
    <property type="protein sequence ID" value="KAF2134642.1"/>
    <property type="molecule type" value="Genomic_DNA"/>
</dbReference>
<organism evidence="2 3">
    <name type="scientific">Dothidotthia symphoricarpi CBS 119687</name>
    <dbReference type="NCBI Taxonomy" id="1392245"/>
    <lineage>
        <taxon>Eukaryota</taxon>
        <taxon>Fungi</taxon>
        <taxon>Dikarya</taxon>
        <taxon>Ascomycota</taxon>
        <taxon>Pezizomycotina</taxon>
        <taxon>Dothideomycetes</taxon>
        <taxon>Pleosporomycetidae</taxon>
        <taxon>Pleosporales</taxon>
        <taxon>Dothidotthiaceae</taxon>
        <taxon>Dothidotthia</taxon>
    </lineage>
</organism>